<accession>A0A1I1F6N5</accession>
<dbReference type="AlphaFoldDB" id="A0A1I1F6N5"/>
<evidence type="ECO:0008006" key="4">
    <source>
        <dbReference type="Google" id="ProtNLM"/>
    </source>
</evidence>
<dbReference type="Pfam" id="PF23169">
    <property type="entry name" value="HalD"/>
    <property type="match status" value="1"/>
</dbReference>
<reference evidence="2 3" key="1">
    <citation type="submission" date="2016-10" db="EMBL/GenBank/DDBJ databases">
        <authorList>
            <person name="de Groot N.N."/>
        </authorList>
    </citation>
    <scope>NUCLEOTIDE SEQUENCE [LARGE SCALE GENOMIC DNA]</scope>
    <source>
        <strain evidence="2 3">CGMCC 4.5739</strain>
    </source>
</reference>
<dbReference type="Proteomes" id="UP000199207">
    <property type="component" value="Unassembled WGS sequence"/>
</dbReference>
<feature type="region of interest" description="Disordered" evidence="1">
    <location>
        <begin position="208"/>
        <end position="228"/>
    </location>
</feature>
<protein>
    <recommendedName>
        <fullName evidence="4">Fe2OG dioxygenase domain-containing protein</fullName>
    </recommendedName>
</protein>
<evidence type="ECO:0000313" key="2">
    <source>
        <dbReference type="EMBL" id="SFB95045.1"/>
    </source>
</evidence>
<organism evidence="2 3">
    <name type="scientific">Streptomyces aidingensis</name>
    <dbReference type="NCBI Taxonomy" id="910347"/>
    <lineage>
        <taxon>Bacteria</taxon>
        <taxon>Bacillati</taxon>
        <taxon>Actinomycetota</taxon>
        <taxon>Actinomycetes</taxon>
        <taxon>Kitasatosporales</taxon>
        <taxon>Streptomycetaceae</taxon>
        <taxon>Streptomyces</taxon>
    </lineage>
</organism>
<dbReference type="STRING" id="910347.SAMN05421773_101628"/>
<feature type="compositionally biased region" description="Gly residues" evidence="1">
    <location>
        <begin position="209"/>
        <end position="218"/>
    </location>
</feature>
<feature type="compositionally biased region" description="Low complexity" evidence="1">
    <location>
        <begin position="219"/>
        <end position="228"/>
    </location>
</feature>
<evidence type="ECO:0000256" key="1">
    <source>
        <dbReference type="SAM" id="MobiDB-lite"/>
    </source>
</evidence>
<proteinExistence type="predicted"/>
<dbReference type="InterPro" id="IPR056470">
    <property type="entry name" value="BesD/HalB-like"/>
</dbReference>
<gene>
    <name evidence="2" type="ORF">SAMN05421773_101628</name>
</gene>
<dbReference type="RefSeq" id="WP_175541228.1">
    <property type="nucleotide sequence ID" value="NZ_FOLM01000001.1"/>
</dbReference>
<dbReference type="Gene3D" id="2.60.120.620">
    <property type="entry name" value="q2cbj1_9rhob like domain"/>
    <property type="match status" value="1"/>
</dbReference>
<keyword evidence="3" id="KW-1185">Reference proteome</keyword>
<name>A0A1I1F6N5_9ACTN</name>
<dbReference type="EMBL" id="FOLM01000001">
    <property type="protein sequence ID" value="SFB95045.1"/>
    <property type="molecule type" value="Genomic_DNA"/>
</dbReference>
<dbReference type="SUPFAM" id="SSF51197">
    <property type="entry name" value="Clavaminate synthase-like"/>
    <property type="match status" value="1"/>
</dbReference>
<evidence type="ECO:0000313" key="3">
    <source>
        <dbReference type="Proteomes" id="UP000199207"/>
    </source>
</evidence>
<sequence>MLSLPYRAGELRALFGRLGYLRLPRLLTDEGLAALRADFHRLEKLTVRSEHRRCLLDGRLIARESPLIDRLYADPDLLSCLCELSGLDAAALPEPDQRHALDVLHERDDAHTPHTDGHPLVLVLFLEAPAAPQDGGLLEYVPPPPAGGGDAGWPAAAGQVLRAHHAPGDAYLLRGDTTLHRVTPLRRSGVRRAVLSFAYAARERQLIGGPSGAAGGSAGRPPGLPSRS</sequence>